<feature type="compositionally biased region" description="Basic and acidic residues" evidence="1">
    <location>
        <begin position="86"/>
        <end position="95"/>
    </location>
</feature>
<dbReference type="GeneID" id="87868015"/>
<dbReference type="RefSeq" id="XP_062677947.1">
    <property type="nucleotide sequence ID" value="XM_062830861.1"/>
</dbReference>
<dbReference type="EMBL" id="JAUEPP010000008">
    <property type="protein sequence ID" value="KAK3338496.1"/>
    <property type="molecule type" value="Genomic_DNA"/>
</dbReference>
<dbReference type="AlphaFoldDB" id="A0AAE0J937"/>
<feature type="compositionally biased region" description="Low complexity" evidence="1">
    <location>
        <begin position="63"/>
        <end position="77"/>
    </location>
</feature>
<keyword evidence="3" id="KW-1185">Reference proteome</keyword>
<name>A0AAE0J937_9PEZI</name>
<sequence>MFCGLPKAVRSRMGHGANTKEARERNKLQKKQKKVQPTSNHQWKRQGETLECSTTTEIVSNQTPPTTSMDTRTTPLTQNRQITPENDPRRFHATVEDASDEGEPQPYRSAAATETESQQPTEATNSNNTETPNTSESNEHNDARPHSDQSQMQAPPSRHAAVVTEHMEAKNDIDTAISRVSSSASSTSESYSCSTCTHRTRRSVGSFIYPAFPAFPVWESSPSLRARGMRDKNEHKNKHENETKNGTKNRLRTIVSRITLALEERLVSFKEKRKEKRAQKEKAKQEWKEEVARRYTSGCPWTYNDNFTTFSEQFDDEIIFASILDYLDPATGHPLY</sequence>
<evidence type="ECO:0000313" key="2">
    <source>
        <dbReference type="EMBL" id="KAK3338496.1"/>
    </source>
</evidence>
<reference evidence="2" key="2">
    <citation type="submission" date="2023-06" db="EMBL/GenBank/DDBJ databases">
        <authorList>
            <consortium name="Lawrence Berkeley National Laboratory"/>
            <person name="Haridas S."/>
            <person name="Hensen N."/>
            <person name="Bonometti L."/>
            <person name="Westerberg I."/>
            <person name="Brannstrom I.O."/>
            <person name="Guillou S."/>
            <person name="Cros-Aarteil S."/>
            <person name="Calhoun S."/>
            <person name="Kuo A."/>
            <person name="Mondo S."/>
            <person name="Pangilinan J."/>
            <person name="Riley R."/>
            <person name="Labutti K."/>
            <person name="Andreopoulos B."/>
            <person name="Lipzen A."/>
            <person name="Chen C."/>
            <person name="Yanf M."/>
            <person name="Daum C."/>
            <person name="Ng V."/>
            <person name="Clum A."/>
            <person name="Steindorff A."/>
            <person name="Ohm R."/>
            <person name="Martin F."/>
            <person name="Silar P."/>
            <person name="Natvig D."/>
            <person name="Lalanne C."/>
            <person name="Gautier V."/>
            <person name="Ament-Velasquez S.L."/>
            <person name="Kruys A."/>
            <person name="Hutchinson M.I."/>
            <person name="Powell A.J."/>
            <person name="Barry K."/>
            <person name="Miller A.N."/>
            <person name="Grigoriev I.V."/>
            <person name="Debuchy R."/>
            <person name="Gladieux P."/>
            <person name="Thoren M.H."/>
            <person name="Johannesson H."/>
        </authorList>
    </citation>
    <scope>NUCLEOTIDE SEQUENCE</scope>
    <source>
        <strain evidence="2">CBS 560.94</strain>
    </source>
</reference>
<dbReference type="Proteomes" id="UP001278500">
    <property type="component" value="Unassembled WGS sequence"/>
</dbReference>
<proteinExistence type="predicted"/>
<evidence type="ECO:0000313" key="3">
    <source>
        <dbReference type="Proteomes" id="UP001278500"/>
    </source>
</evidence>
<organism evidence="2 3">
    <name type="scientific">Neurospora tetraspora</name>
    <dbReference type="NCBI Taxonomy" id="94610"/>
    <lineage>
        <taxon>Eukaryota</taxon>
        <taxon>Fungi</taxon>
        <taxon>Dikarya</taxon>
        <taxon>Ascomycota</taxon>
        <taxon>Pezizomycotina</taxon>
        <taxon>Sordariomycetes</taxon>
        <taxon>Sordariomycetidae</taxon>
        <taxon>Sordariales</taxon>
        <taxon>Sordariaceae</taxon>
        <taxon>Neurospora</taxon>
    </lineage>
</organism>
<reference evidence="2" key="1">
    <citation type="journal article" date="2023" name="Mol. Phylogenet. Evol.">
        <title>Genome-scale phylogeny and comparative genomics of the fungal order Sordariales.</title>
        <authorList>
            <person name="Hensen N."/>
            <person name="Bonometti L."/>
            <person name="Westerberg I."/>
            <person name="Brannstrom I.O."/>
            <person name="Guillou S."/>
            <person name="Cros-Aarteil S."/>
            <person name="Calhoun S."/>
            <person name="Haridas S."/>
            <person name="Kuo A."/>
            <person name="Mondo S."/>
            <person name="Pangilinan J."/>
            <person name="Riley R."/>
            <person name="LaButti K."/>
            <person name="Andreopoulos B."/>
            <person name="Lipzen A."/>
            <person name="Chen C."/>
            <person name="Yan M."/>
            <person name="Daum C."/>
            <person name="Ng V."/>
            <person name="Clum A."/>
            <person name="Steindorff A."/>
            <person name="Ohm R.A."/>
            <person name="Martin F."/>
            <person name="Silar P."/>
            <person name="Natvig D.O."/>
            <person name="Lalanne C."/>
            <person name="Gautier V."/>
            <person name="Ament-Velasquez S.L."/>
            <person name="Kruys A."/>
            <person name="Hutchinson M.I."/>
            <person name="Powell A.J."/>
            <person name="Barry K."/>
            <person name="Miller A.N."/>
            <person name="Grigoriev I.V."/>
            <person name="Debuchy R."/>
            <person name="Gladieux P."/>
            <person name="Hiltunen Thoren M."/>
            <person name="Johannesson H."/>
        </authorList>
    </citation>
    <scope>NUCLEOTIDE SEQUENCE</scope>
    <source>
        <strain evidence="2">CBS 560.94</strain>
    </source>
</reference>
<evidence type="ECO:0000256" key="1">
    <source>
        <dbReference type="SAM" id="MobiDB-lite"/>
    </source>
</evidence>
<feature type="compositionally biased region" description="Low complexity" evidence="1">
    <location>
        <begin position="178"/>
        <end position="192"/>
    </location>
</feature>
<gene>
    <name evidence="2" type="ORF">B0H65DRAFT_582592</name>
</gene>
<feature type="compositionally biased region" description="Basic and acidic residues" evidence="1">
    <location>
        <begin position="137"/>
        <end position="147"/>
    </location>
</feature>
<accession>A0AAE0J937</accession>
<feature type="region of interest" description="Disordered" evidence="1">
    <location>
        <begin position="1"/>
        <end position="192"/>
    </location>
</feature>
<protein>
    <submittedName>
        <fullName evidence="2">Uncharacterized protein</fullName>
    </submittedName>
</protein>
<feature type="compositionally biased region" description="Basic and acidic residues" evidence="1">
    <location>
        <begin position="18"/>
        <end position="27"/>
    </location>
</feature>
<comment type="caution">
    <text evidence="2">The sequence shown here is derived from an EMBL/GenBank/DDBJ whole genome shotgun (WGS) entry which is preliminary data.</text>
</comment>
<feature type="compositionally biased region" description="Low complexity" evidence="1">
    <location>
        <begin position="120"/>
        <end position="136"/>
    </location>
</feature>
<feature type="compositionally biased region" description="Polar residues" evidence="1">
    <location>
        <begin position="51"/>
        <end position="62"/>
    </location>
</feature>